<accession>A0A2V0PG57</accession>
<evidence type="ECO:0000313" key="3">
    <source>
        <dbReference type="Proteomes" id="UP000247498"/>
    </source>
</evidence>
<feature type="compositionally biased region" description="Low complexity" evidence="1">
    <location>
        <begin position="242"/>
        <end position="251"/>
    </location>
</feature>
<evidence type="ECO:0000256" key="1">
    <source>
        <dbReference type="SAM" id="MobiDB-lite"/>
    </source>
</evidence>
<name>A0A2V0PG57_9CHLO</name>
<keyword evidence="3" id="KW-1185">Reference proteome</keyword>
<proteinExistence type="predicted"/>
<feature type="compositionally biased region" description="Low complexity" evidence="1">
    <location>
        <begin position="20"/>
        <end position="37"/>
    </location>
</feature>
<feature type="compositionally biased region" description="Gly residues" evidence="1">
    <location>
        <begin position="103"/>
        <end position="126"/>
    </location>
</feature>
<dbReference type="SUPFAM" id="SSF55961">
    <property type="entry name" value="Bet v1-like"/>
    <property type="match status" value="1"/>
</dbReference>
<evidence type="ECO:0008006" key="4">
    <source>
        <dbReference type="Google" id="ProtNLM"/>
    </source>
</evidence>
<feature type="region of interest" description="Disordered" evidence="1">
    <location>
        <begin position="94"/>
        <end position="133"/>
    </location>
</feature>
<gene>
    <name evidence="2" type="ORF">Rsub_11358</name>
</gene>
<organism evidence="2 3">
    <name type="scientific">Raphidocelis subcapitata</name>
    <dbReference type="NCBI Taxonomy" id="307507"/>
    <lineage>
        <taxon>Eukaryota</taxon>
        <taxon>Viridiplantae</taxon>
        <taxon>Chlorophyta</taxon>
        <taxon>core chlorophytes</taxon>
        <taxon>Chlorophyceae</taxon>
        <taxon>CS clade</taxon>
        <taxon>Sphaeropleales</taxon>
        <taxon>Selenastraceae</taxon>
        <taxon>Raphidocelis</taxon>
    </lineage>
</organism>
<protein>
    <recommendedName>
        <fullName evidence="4">START domain-containing protein</fullName>
    </recommendedName>
</protein>
<dbReference type="OrthoDB" id="539925at2759"/>
<dbReference type="InParanoid" id="A0A2V0PG57"/>
<dbReference type="AlphaFoldDB" id="A0A2V0PG57"/>
<feature type="region of interest" description="Disordered" evidence="1">
    <location>
        <begin position="69"/>
        <end position="88"/>
    </location>
</feature>
<dbReference type="InterPro" id="IPR023393">
    <property type="entry name" value="START-like_dom_sf"/>
</dbReference>
<dbReference type="Proteomes" id="UP000247498">
    <property type="component" value="Unassembled WGS sequence"/>
</dbReference>
<dbReference type="STRING" id="307507.A0A2V0PG57"/>
<evidence type="ECO:0000313" key="2">
    <source>
        <dbReference type="EMBL" id="GBF98776.1"/>
    </source>
</evidence>
<feature type="region of interest" description="Disordered" evidence="1">
    <location>
        <begin position="242"/>
        <end position="266"/>
    </location>
</feature>
<feature type="region of interest" description="Disordered" evidence="1">
    <location>
        <begin position="1"/>
        <end position="40"/>
    </location>
</feature>
<sequence length="587" mass="61163">MGCTCSKADQPAAERRRPPGARGQPPAASSPSAARPSFLVPRMPSSRSLASLYLDCLEQDELFEEFQSSCSAGRAGSATGGDADSLREWHDAAPEGPAAAAPEGGGGDGGGGGAGLGGRAGNGAGAGAPPSGLPPLERILQEYKQGDLFLCKAVGEVLSYRRAAGLCLDSLARELAAAEGRVDARLAAACGGDMEGGVGIGDGGDACVHCVSGVAKQQQAQGGEVAGQVTNGVANEAVADAEARAAAAEPGGAPPPSPRRRAHHYHHRRWAPTAGDSLDVGSHPLPPDELGCGGSHLFSAAHLMGHVRAASDLLDSIETSKGWRQVAWGALKIWHSHDKAAGLQHFRVHCVLEETVLNMLTMVREIDLAPTWNPALSVMRIMCEASLAEILIYMAIWLPWPLSEPEILVRALGVNLLSTDAGCMLMMLQDLGDDLPPGIELDPDHHRRTRYRLSPSCVAFVPLPADPQSGAPRLDTTVVATLDARRVPVPDVIISFLLKIFAPLVYRSVVHACARLFHAASADASPLLQRQAARSAFYLSQARAIDRHLAAKGIAPQMPLLRGLAAVDAPDASAVSARSLGTHSAGA</sequence>
<comment type="caution">
    <text evidence="2">The sequence shown here is derived from an EMBL/GenBank/DDBJ whole genome shotgun (WGS) entry which is preliminary data.</text>
</comment>
<dbReference type="EMBL" id="BDRX01000135">
    <property type="protein sequence ID" value="GBF98776.1"/>
    <property type="molecule type" value="Genomic_DNA"/>
</dbReference>
<dbReference type="Gene3D" id="3.30.530.20">
    <property type="match status" value="1"/>
</dbReference>
<reference evidence="2 3" key="1">
    <citation type="journal article" date="2018" name="Sci. Rep.">
        <title>Raphidocelis subcapitata (=Pseudokirchneriella subcapitata) provides an insight into genome evolution and environmental adaptations in the Sphaeropleales.</title>
        <authorList>
            <person name="Suzuki S."/>
            <person name="Yamaguchi H."/>
            <person name="Nakajima N."/>
            <person name="Kawachi M."/>
        </authorList>
    </citation>
    <scope>NUCLEOTIDE SEQUENCE [LARGE SCALE GENOMIC DNA]</scope>
    <source>
        <strain evidence="2 3">NIES-35</strain>
    </source>
</reference>